<dbReference type="AlphaFoldDB" id="A0A2S8SS10"/>
<feature type="domain" description="DUF5679" evidence="1">
    <location>
        <begin position="4"/>
        <end position="43"/>
    </location>
</feature>
<sequence>MEAYCVKCKTKREMKDPHQIEMKNGKPAVQGLCPECGTKMTKIGASMPAA</sequence>
<dbReference type="Proteomes" id="UP000237684">
    <property type="component" value="Unassembled WGS sequence"/>
</dbReference>
<evidence type="ECO:0000259" key="1">
    <source>
        <dbReference type="Pfam" id="PF18930"/>
    </source>
</evidence>
<evidence type="ECO:0000313" key="2">
    <source>
        <dbReference type="EMBL" id="PQV63602.1"/>
    </source>
</evidence>
<accession>A0A2S8SS10</accession>
<gene>
    <name evidence="2" type="ORF">B1R32_11068</name>
</gene>
<dbReference type="Pfam" id="PF18930">
    <property type="entry name" value="DUF5679"/>
    <property type="match status" value="1"/>
</dbReference>
<reference evidence="2 3" key="1">
    <citation type="journal article" date="2018" name="Syst. Appl. Microbiol.">
        <title>Abditibacterium utsteinense sp. nov., the first cultivated member of candidate phylum FBP, isolated from ice-free Antarctic soil samples.</title>
        <authorList>
            <person name="Tahon G."/>
            <person name="Tytgat B."/>
            <person name="Lebbe L."/>
            <person name="Carlier A."/>
            <person name="Willems A."/>
        </authorList>
    </citation>
    <scope>NUCLEOTIDE SEQUENCE [LARGE SCALE GENOMIC DNA]</scope>
    <source>
        <strain evidence="2 3">LMG 29911</strain>
    </source>
</reference>
<proteinExistence type="predicted"/>
<comment type="caution">
    <text evidence="2">The sequence shown here is derived from an EMBL/GenBank/DDBJ whole genome shotgun (WGS) entry which is preliminary data.</text>
</comment>
<protein>
    <recommendedName>
        <fullName evidence="1">DUF5679 domain-containing protein</fullName>
    </recommendedName>
</protein>
<dbReference type="InParanoid" id="A0A2S8SS10"/>
<keyword evidence="3" id="KW-1185">Reference proteome</keyword>
<dbReference type="InterPro" id="IPR044044">
    <property type="entry name" value="DUF5679"/>
</dbReference>
<name>A0A2S8SS10_9BACT</name>
<dbReference type="EMBL" id="NIGF01000010">
    <property type="protein sequence ID" value="PQV63602.1"/>
    <property type="molecule type" value="Genomic_DNA"/>
</dbReference>
<evidence type="ECO:0000313" key="3">
    <source>
        <dbReference type="Proteomes" id="UP000237684"/>
    </source>
</evidence>
<dbReference type="RefSeq" id="WP_274520000.1">
    <property type="nucleotide sequence ID" value="NZ_NIGF01000010.1"/>
</dbReference>
<organism evidence="2 3">
    <name type="scientific">Abditibacterium utsteinense</name>
    <dbReference type="NCBI Taxonomy" id="1960156"/>
    <lineage>
        <taxon>Bacteria</taxon>
        <taxon>Pseudomonadati</taxon>
        <taxon>Abditibacteriota</taxon>
        <taxon>Abditibacteriia</taxon>
        <taxon>Abditibacteriales</taxon>
        <taxon>Abditibacteriaceae</taxon>
        <taxon>Abditibacterium</taxon>
    </lineage>
</organism>